<keyword evidence="3" id="KW-0804">Transcription</keyword>
<dbReference type="GO" id="GO:0003700">
    <property type="term" value="F:DNA-binding transcription factor activity"/>
    <property type="evidence" value="ECO:0007669"/>
    <property type="project" value="InterPro"/>
</dbReference>
<dbReference type="GO" id="GO:0003677">
    <property type="term" value="F:DNA binding"/>
    <property type="evidence" value="ECO:0007669"/>
    <property type="project" value="UniProtKB-KW"/>
</dbReference>
<dbReference type="PANTHER" id="PTHR30204">
    <property type="entry name" value="REDOX-CYCLING DRUG-SENSING TRANSCRIPTIONAL ACTIVATOR SOXR"/>
    <property type="match status" value="1"/>
</dbReference>
<reference evidence="5" key="1">
    <citation type="submission" date="2022-02" db="EMBL/GenBank/DDBJ databases">
        <title>Vibrio sp. nov, a new bacterium isolated from seawater.</title>
        <authorList>
            <person name="Yuan Y."/>
        </authorList>
    </citation>
    <scope>NUCLEOTIDE SEQUENCE</scope>
    <source>
        <strain evidence="5">ZSDZ65</strain>
    </source>
</reference>
<gene>
    <name evidence="5" type="ORF">MD535_13330</name>
</gene>
<dbReference type="InterPro" id="IPR000551">
    <property type="entry name" value="MerR-type_HTH_dom"/>
</dbReference>
<evidence type="ECO:0000313" key="5">
    <source>
        <dbReference type="EMBL" id="MCW8346981.1"/>
    </source>
</evidence>
<evidence type="ECO:0000256" key="2">
    <source>
        <dbReference type="ARBA" id="ARBA00023125"/>
    </source>
</evidence>
<dbReference type="Pfam" id="PF13411">
    <property type="entry name" value="MerR_1"/>
    <property type="match status" value="1"/>
</dbReference>
<dbReference type="RefSeq" id="WP_265675514.1">
    <property type="nucleotide sequence ID" value="NZ_JAKRRY010000016.1"/>
</dbReference>
<dbReference type="AlphaFoldDB" id="A0A9X3CPE5"/>
<name>A0A9X3CPE5_9VIBR</name>
<dbReference type="Gene3D" id="1.10.1660.10">
    <property type="match status" value="1"/>
</dbReference>
<comment type="caution">
    <text evidence="5">The sequence shown here is derived from an EMBL/GenBank/DDBJ whole genome shotgun (WGS) entry which is preliminary data.</text>
</comment>
<organism evidence="5 6">
    <name type="scientific">Vibrio qingdaonensis</name>
    <dbReference type="NCBI Taxonomy" id="2829491"/>
    <lineage>
        <taxon>Bacteria</taxon>
        <taxon>Pseudomonadati</taxon>
        <taxon>Pseudomonadota</taxon>
        <taxon>Gammaproteobacteria</taxon>
        <taxon>Vibrionales</taxon>
        <taxon>Vibrionaceae</taxon>
        <taxon>Vibrio</taxon>
    </lineage>
</organism>
<dbReference type="InterPro" id="IPR047057">
    <property type="entry name" value="MerR_fam"/>
</dbReference>
<dbReference type="PANTHER" id="PTHR30204:SF67">
    <property type="entry name" value="HTH-TYPE TRANSCRIPTIONAL REGULATOR MLRA-RELATED"/>
    <property type="match status" value="1"/>
</dbReference>
<sequence>MGCNTVRYAIRDVAEMTGIKPVTLRAWQRRYNLVQPERTEKGHRLYTQRDVETIQRVQGWLAKGVSIGKVKALLESNTLPTEHDSSQRLDEAEQLLEALSVLDGDAVGKSIRFVLKEYPLDIVETRFVMPVLTAIDFVKMGQRSLQYALFRTLLIHQLLLMIQAESKKSGKRKYLLVNLDTVGNLFAWLFYARLVEQGGRVIFLDGVDDIGALFNKEVIAGYHGIHLFAEKSLSEKHLSVIREQRSNDLVPVYVSPVIEHLIDVEYDRKSQ</sequence>
<dbReference type="InterPro" id="IPR009061">
    <property type="entry name" value="DNA-bd_dom_put_sf"/>
</dbReference>
<evidence type="ECO:0000256" key="1">
    <source>
        <dbReference type="ARBA" id="ARBA00023015"/>
    </source>
</evidence>
<keyword evidence="1" id="KW-0805">Transcription regulation</keyword>
<dbReference type="CDD" id="cd01104">
    <property type="entry name" value="HTH_MlrA-CarA"/>
    <property type="match status" value="1"/>
</dbReference>
<protein>
    <submittedName>
        <fullName evidence="5">MerR family transcriptional regulator</fullName>
    </submittedName>
</protein>
<evidence type="ECO:0000256" key="3">
    <source>
        <dbReference type="ARBA" id="ARBA00023163"/>
    </source>
</evidence>
<dbReference type="PROSITE" id="PS50937">
    <property type="entry name" value="HTH_MERR_2"/>
    <property type="match status" value="1"/>
</dbReference>
<proteinExistence type="predicted"/>
<evidence type="ECO:0000313" key="6">
    <source>
        <dbReference type="Proteomes" id="UP001155587"/>
    </source>
</evidence>
<dbReference type="SMART" id="SM00422">
    <property type="entry name" value="HTH_MERR"/>
    <property type="match status" value="1"/>
</dbReference>
<keyword evidence="6" id="KW-1185">Reference proteome</keyword>
<dbReference type="EMBL" id="JAKRRY010000016">
    <property type="protein sequence ID" value="MCW8346981.1"/>
    <property type="molecule type" value="Genomic_DNA"/>
</dbReference>
<feature type="domain" description="HTH merR-type" evidence="4">
    <location>
        <begin position="7"/>
        <end position="76"/>
    </location>
</feature>
<dbReference type="SUPFAM" id="SSF46955">
    <property type="entry name" value="Putative DNA-binding domain"/>
    <property type="match status" value="1"/>
</dbReference>
<evidence type="ECO:0000259" key="4">
    <source>
        <dbReference type="PROSITE" id="PS50937"/>
    </source>
</evidence>
<dbReference type="Proteomes" id="UP001155587">
    <property type="component" value="Unassembled WGS sequence"/>
</dbReference>
<accession>A0A9X3CPE5</accession>
<keyword evidence="2" id="KW-0238">DNA-binding</keyword>